<dbReference type="EMBL" id="CP133647">
    <property type="protein sequence ID" value="WNH00489.1"/>
    <property type="molecule type" value="Genomic_DNA"/>
</dbReference>
<name>A0ABY9XD71_9GAMM</name>
<gene>
    <name evidence="2" type="ORF">QL112_011285</name>
</gene>
<proteinExistence type="predicted"/>
<accession>A0ABY9XD71</accession>
<dbReference type="GeneID" id="88856148"/>
<keyword evidence="3" id="KW-1185">Reference proteome</keyword>
<reference evidence="2 3" key="1">
    <citation type="journal article" date="2023" name="Access Microbiol">
        <title>The genome of a steinernematid-associated Pseudomonas piscis bacterium encodes the biosynthesis of insect toxins.</title>
        <authorList>
            <person name="Awori R.M."/>
            <person name="Hendre P."/>
            <person name="Amugune N.O."/>
        </authorList>
    </citation>
    <scope>NUCLEOTIDE SEQUENCE [LARGE SCALE GENOMIC DNA]</scope>
    <source>
        <strain evidence="2 3">97</strain>
    </source>
</reference>
<feature type="signal peptide" evidence="1">
    <location>
        <begin position="1"/>
        <end position="20"/>
    </location>
</feature>
<evidence type="ECO:0000313" key="3">
    <source>
        <dbReference type="Proteomes" id="UP001300348"/>
    </source>
</evidence>
<dbReference type="Proteomes" id="UP001300348">
    <property type="component" value="Chromosome"/>
</dbReference>
<dbReference type="RefSeq" id="WP_189759738.1">
    <property type="nucleotide sequence ID" value="NZ_CAWPOC010000102.1"/>
</dbReference>
<evidence type="ECO:0000313" key="2">
    <source>
        <dbReference type="EMBL" id="WNH00489.1"/>
    </source>
</evidence>
<keyword evidence="1" id="KW-0732">Signal</keyword>
<evidence type="ECO:0008006" key="4">
    <source>
        <dbReference type="Google" id="ProtNLM"/>
    </source>
</evidence>
<feature type="chain" id="PRO_5045308561" description="Secreted protein" evidence="1">
    <location>
        <begin position="21"/>
        <end position="132"/>
    </location>
</feature>
<protein>
    <recommendedName>
        <fullName evidence="4">Secreted protein</fullName>
    </recommendedName>
</protein>
<sequence>MKKFSILALFLGLMSNVAVATTPVDTTNNTQPKLNIVDPISNLSSAQDCSINQGYLISVSVGYNDNKNWAAYTVKNVKGGQAWYWGADHVDTPAGKAILATAIYAAASGQKVLIQCDSNNYIKSLWVGPDAY</sequence>
<organism evidence="2 3">
    <name type="scientific">Xenorhabdus griffiniae</name>
    <dbReference type="NCBI Taxonomy" id="351672"/>
    <lineage>
        <taxon>Bacteria</taxon>
        <taxon>Pseudomonadati</taxon>
        <taxon>Pseudomonadota</taxon>
        <taxon>Gammaproteobacteria</taxon>
        <taxon>Enterobacterales</taxon>
        <taxon>Morganellaceae</taxon>
        <taxon>Xenorhabdus</taxon>
    </lineage>
</organism>
<evidence type="ECO:0000256" key="1">
    <source>
        <dbReference type="SAM" id="SignalP"/>
    </source>
</evidence>